<dbReference type="Pfam" id="PF00320">
    <property type="entry name" value="GATA"/>
    <property type="match status" value="1"/>
</dbReference>
<keyword evidence="6" id="KW-0862">Zinc</keyword>
<dbReference type="Pfam" id="PF05712">
    <property type="entry name" value="MRG"/>
    <property type="match status" value="1"/>
</dbReference>
<dbReference type="CDD" id="cd00202">
    <property type="entry name" value="ZnF_GATA"/>
    <property type="match status" value="1"/>
</dbReference>
<dbReference type="GO" id="GO:0005634">
    <property type="term" value="C:nucleus"/>
    <property type="evidence" value="ECO:0007669"/>
    <property type="project" value="UniProtKB-SubCell"/>
</dbReference>
<dbReference type="PANTHER" id="PTHR10880:SF15">
    <property type="entry name" value="MSL COMPLEX SUBUNIT 3"/>
    <property type="match status" value="1"/>
</dbReference>
<evidence type="ECO:0000256" key="4">
    <source>
        <dbReference type="ARBA" id="ARBA00023163"/>
    </source>
</evidence>
<keyword evidence="6" id="KW-0479">Metal-binding</keyword>
<dbReference type="InterPro" id="IPR000679">
    <property type="entry name" value="Znf_GATA"/>
</dbReference>
<comment type="caution">
    <text evidence="9">The sequence shown here is derived from an EMBL/GenBank/DDBJ whole genome shotgun (WGS) entry which is preliminary data.</text>
</comment>
<evidence type="ECO:0000256" key="6">
    <source>
        <dbReference type="PROSITE-ProRule" id="PRU00094"/>
    </source>
</evidence>
<evidence type="ECO:0000256" key="3">
    <source>
        <dbReference type="ARBA" id="ARBA00023015"/>
    </source>
</evidence>
<dbReference type="PROSITE" id="PS50114">
    <property type="entry name" value="GATA_ZN_FINGER_2"/>
    <property type="match status" value="1"/>
</dbReference>
<dbReference type="GO" id="GO:0008270">
    <property type="term" value="F:zinc ion binding"/>
    <property type="evidence" value="ECO:0007669"/>
    <property type="project" value="UniProtKB-KW"/>
</dbReference>
<keyword evidence="4" id="KW-0804">Transcription</keyword>
<evidence type="ECO:0000256" key="7">
    <source>
        <dbReference type="SAM" id="MobiDB-lite"/>
    </source>
</evidence>
<dbReference type="Gene3D" id="1.10.274.30">
    <property type="entry name" value="MRG domain"/>
    <property type="match status" value="1"/>
</dbReference>
<dbReference type="SUPFAM" id="SSF57716">
    <property type="entry name" value="Glucocorticoid receptor-like (DNA-binding domain)"/>
    <property type="match status" value="1"/>
</dbReference>
<evidence type="ECO:0000313" key="10">
    <source>
        <dbReference type="Proteomes" id="UP000789508"/>
    </source>
</evidence>
<keyword evidence="5" id="KW-0539">Nucleus</keyword>
<sequence>MAEREITDDKASASKGNKGEKINDKVSSSHEEKESKINTSQNTLEIDIAVDSTAVIQKSANLKEISGVHEEATTAAKIKSDIKKPARGRGRPKKVNGIEVTTATNIINDTDQYEQAKEIIPIRRPGRPKKIKGDEVNSQISEFKTITNEADQSSKPRRGRPKKKIDPNLETAPSSNKREQKESETASEFVKEVRKSEGRRGRRRKFNEIERETPQDPMPIHTEITRDLNQQDLDIRIPDVLKAKLVDDWEYVMKLNNYIQAPSSVTINQILDRWMTYQRLEDLSINNTSNIGEEVAENNQNLSLADNVMPLSDTNDIYHRVVAGLKNNFECAVNYDLLYNVEKPYLVDLKKNHADMELCDVYGAEHLLRLIVKLPYYLMCSDIDYESLQELKVRCDQIMTFLVKNVDEFFLPSPAVLNTATASSPVKKQRNNMNNNNIKHRDVKCANCKITSTAVWRVGPTQDQTLCNACGLYYNKNKQHRPERLWKH</sequence>
<reference evidence="9" key="1">
    <citation type="submission" date="2021-06" db="EMBL/GenBank/DDBJ databases">
        <authorList>
            <person name="Kallberg Y."/>
            <person name="Tangrot J."/>
            <person name="Rosling A."/>
        </authorList>
    </citation>
    <scope>NUCLEOTIDE SEQUENCE</scope>
    <source>
        <strain evidence="9">FL130A</strain>
    </source>
</reference>
<protein>
    <submittedName>
        <fullName evidence="9">1475_t:CDS:1</fullName>
    </submittedName>
</protein>
<dbReference type="InterPro" id="IPR017956">
    <property type="entry name" value="AT_hook_DNA-bd_motif"/>
</dbReference>
<keyword evidence="10" id="KW-1185">Reference proteome</keyword>
<dbReference type="GO" id="GO:0006325">
    <property type="term" value="P:chromatin organization"/>
    <property type="evidence" value="ECO:0007669"/>
    <property type="project" value="UniProtKB-KW"/>
</dbReference>
<feature type="compositionally biased region" description="Basic residues" evidence="7">
    <location>
        <begin position="85"/>
        <end position="94"/>
    </location>
</feature>
<name>A0A9N8VLL9_9GLOM</name>
<dbReference type="SMART" id="SM00384">
    <property type="entry name" value="AT_hook"/>
    <property type="match status" value="3"/>
</dbReference>
<feature type="compositionally biased region" description="Basic and acidic residues" evidence="7">
    <location>
        <begin position="176"/>
        <end position="199"/>
    </location>
</feature>
<feature type="region of interest" description="Disordered" evidence="7">
    <location>
        <begin position="117"/>
        <end position="210"/>
    </location>
</feature>
<feature type="compositionally biased region" description="Basic and acidic residues" evidence="7">
    <location>
        <begin position="73"/>
        <end position="84"/>
    </location>
</feature>
<evidence type="ECO:0000256" key="1">
    <source>
        <dbReference type="ARBA" id="ARBA00004123"/>
    </source>
</evidence>
<keyword evidence="3" id="KW-0805">Transcription regulation</keyword>
<accession>A0A9N8VLL9</accession>
<evidence type="ECO:0000256" key="5">
    <source>
        <dbReference type="ARBA" id="ARBA00023242"/>
    </source>
</evidence>
<feature type="region of interest" description="Disordered" evidence="7">
    <location>
        <begin position="1"/>
        <end position="42"/>
    </location>
</feature>
<dbReference type="PANTHER" id="PTHR10880">
    <property type="entry name" value="MORTALITY FACTOR 4-LIKE PROTEIN"/>
    <property type="match status" value="1"/>
</dbReference>
<dbReference type="GO" id="GO:0006355">
    <property type="term" value="P:regulation of DNA-templated transcription"/>
    <property type="evidence" value="ECO:0007669"/>
    <property type="project" value="InterPro"/>
</dbReference>
<dbReference type="PRINTS" id="PR00929">
    <property type="entry name" value="ATHOOK"/>
</dbReference>
<dbReference type="InterPro" id="IPR026541">
    <property type="entry name" value="MRG_dom"/>
</dbReference>
<evidence type="ECO:0000259" key="8">
    <source>
        <dbReference type="PROSITE" id="PS50114"/>
    </source>
</evidence>
<dbReference type="Proteomes" id="UP000789508">
    <property type="component" value="Unassembled WGS sequence"/>
</dbReference>
<dbReference type="InterPro" id="IPR013088">
    <property type="entry name" value="Znf_NHR/GATA"/>
</dbReference>
<evidence type="ECO:0000313" key="9">
    <source>
        <dbReference type="EMBL" id="CAG8459671.1"/>
    </source>
</evidence>
<dbReference type="OrthoDB" id="124855at2759"/>
<organism evidence="9 10">
    <name type="scientific">Ambispora leptoticha</name>
    <dbReference type="NCBI Taxonomy" id="144679"/>
    <lineage>
        <taxon>Eukaryota</taxon>
        <taxon>Fungi</taxon>
        <taxon>Fungi incertae sedis</taxon>
        <taxon>Mucoromycota</taxon>
        <taxon>Glomeromycotina</taxon>
        <taxon>Glomeromycetes</taxon>
        <taxon>Archaeosporales</taxon>
        <taxon>Ambisporaceae</taxon>
        <taxon>Ambispora</taxon>
    </lineage>
</organism>
<feature type="region of interest" description="Disordered" evidence="7">
    <location>
        <begin position="73"/>
        <end position="97"/>
    </location>
</feature>
<dbReference type="InterPro" id="IPR008676">
    <property type="entry name" value="MRG"/>
</dbReference>
<feature type="domain" description="GATA-type" evidence="8">
    <location>
        <begin position="439"/>
        <end position="488"/>
    </location>
</feature>
<comment type="subcellular location">
    <subcellularLocation>
        <location evidence="1">Nucleus</location>
    </subcellularLocation>
</comment>
<evidence type="ECO:0000256" key="2">
    <source>
        <dbReference type="ARBA" id="ARBA00022853"/>
    </source>
</evidence>
<dbReference type="SMART" id="SM00401">
    <property type="entry name" value="ZnF_GATA"/>
    <property type="match status" value="1"/>
</dbReference>
<keyword evidence="6" id="KW-0863">Zinc-finger</keyword>
<gene>
    <name evidence="9" type="ORF">ALEPTO_LOCUS1469</name>
</gene>
<proteinExistence type="predicted"/>
<dbReference type="Gene3D" id="3.30.50.10">
    <property type="entry name" value="Erythroid Transcription Factor GATA-1, subunit A"/>
    <property type="match status" value="1"/>
</dbReference>
<dbReference type="AlphaFoldDB" id="A0A9N8VLL9"/>
<dbReference type="EMBL" id="CAJVPS010000163">
    <property type="protein sequence ID" value="CAG8459671.1"/>
    <property type="molecule type" value="Genomic_DNA"/>
</dbReference>
<feature type="compositionally biased region" description="Polar residues" evidence="7">
    <location>
        <begin position="136"/>
        <end position="153"/>
    </location>
</feature>
<dbReference type="GO" id="GO:0043565">
    <property type="term" value="F:sequence-specific DNA binding"/>
    <property type="evidence" value="ECO:0007669"/>
    <property type="project" value="InterPro"/>
</dbReference>
<dbReference type="InterPro" id="IPR038217">
    <property type="entry name" value="MRG_C_sf"/>
</dbReference>
<dbReference type="GO" id="GO:0000123">
    <property type="term" value="C:histone acetyltransferase complex"/>
    <property type="evidence" value="ECO:0007669"/>
    <property type="project" value="TreeGrafter"/>
</dbReference>
<dbReference type="PROSITE" id="PS51640">
    <property type="entry name" value="MRG"/>
    <property type="match status" value="1"/>
</dbReference>
<feature type="compositionally biased region" description="Basic and acidic residues" evidence="7">
    <location>
        <begin position="1"/>
        <end position="36"/>
    </location>
</feature>
<keyword evidence="2" id="KW-0156">Chromatin regulator</keyword>